<protein>
    <recommendedName>
        <fullName evidence="3">DUF4232 domain-containing protein</fullName>
    </recommendedName>
</protein>
<dbReference type="EMBL" id="JACHMG010000001">
    <property type="protein sequence ID" value="MBB4686953.1"/>
    <property type="molecule type" value="Genomic_DNA"/>
</dbReference>
<evidence type="ECO:0000256" key="2">
    <source>
        <dbReference type="SAM" id="SignalP"/>
    </source>
</evidence>
<name>A0A840IZ36_9PSEU</name>
<dbReference type="Pfam" id="PF14016">
    <property type="entry name" value="DUF4232"/>
    <property type="match status" value="1"/>
</dbReference>
<evidence type="ECO:0000313" key="5">
    <source>
        <dbReference type="Proteomes" id="UP000581769"/>
    </source>
</evidence>
<dbReference type="InterPro" id="IPR025326">
    <property type="entry name" value="DUF4232"/>
</dbReference>
<feature type="region of interest" description="Disordered" evidence="1">
    <location>
        <begin position="29"/>
        <end position="107"/>
    </location>
</feature>
<reference evidence="4 5" key="1">
    <citation type="submission" date="2020-08" db="EMBL/GenBank/DDBJ databases">
        <title>Sequencing the genomes of 1000 actinobacteria strains.</title>
        <authorList>
            <person name="Klenk H.-P."/>
        </authorList>
    </citation>
    <scope>NUCLEOTIDE SEQUENCE [LARGE SCALE GENOMIC DNA]</scope>
    <source>
        <strain evidence="4 5">DSM 45859</strain>
    </source>
</reference>
<accession>A0A840IZ36</accession>
<sequence length="228" mass="22226">MSTTTLTRVSLGAAAIAGVFTLAACGSTPDAAAPATSAAPSASSSAPSASDSSSSDSAPAADSGGSPDAAETKKPAGPGNSTPRCTTDDLSVSLDAPKPATGAGGNSGQVELALTFKNTSSGDCALYGVPGVDLNGPDSKPYGSVYHLPRQDNGVDHNVVGPGKTATASITTLKADQGAGWTPTEVTTIPPGQTKALHADWPAGLAITRQDGATHPGTFVNGILADPA</sequence>
<keyword evidence="2" id="KW-0732">Signal</keyword>
<gene>
    <name evidence="4" type="ORF">BJY18_004438</name>
</gene>
<evidence type="ECO:0000313" key="4">
    <source>
        <dbReference type="EMBL" id="MBB4686953.1"/>
    </source>
</evidence>
<dbReference type="AlphaFoldDB" id="A0A840IZ36"/>
<feature type="signal peptide" evidence="2">
    <location>
        <begin position="1"/>
        <end position="24"/>
    </location>
</feature>
<dbReference type="Proteomes" id="UP000581769">
    <property type="component" value="Unassembled WGS sequence"/>
</dbReference>
<keyword evidence="5" id="KW-1185">Reference proteome</keyword>
<feature type="domain" description="DUF4232" evidence="3">
    <location>
        <begin position="85"/>
        <end position="204"/>
    </location>
</feature>
<feature type="chain" id="PRO_5038578195" description="DUF4232 domain-containing protein" evidence="2">
    <location>
        <begin position="25"/>
        <end position="228"/>
    </location>
</feature>
<organism evidence="4 5">
    <name type="scientific">Amycolatopsis jiangsuensis</name>
    <dbReference type="NCBI Taxonomy" id="1181879"/>
    <lineage>
        <taxon>Bacteria</taxon>
        <taxon>Bacillati</taxon>
        <taxon>Actinomycetota</taxon>
        <taxon>Actinomycetes</taxon>
        <taxon>Pseudonocardiales</taxon>
        <taxon>Pseudonocardiaceae</taxon>
        <taxon>Amycolatopsis</taxon>
    </lineage>
</organism>
<feature type="compositionally biased region" description="Low complexity" evidence="1">
    <location>
        <begin position="29"/>
        <end position="69"/>
    </location>
</feature>
<proteinExistence type="predicted"/>
<dbReference type="RefSeq" id="WP_184781732.1">
    <property type="nucleotide sequence ID" value="NZ_JACHMG010000001.1"/>
</dbReference>
<evidence type="ECO:0000256" key="1">
    <source>
        <dbReference type="SAM" id="MobiDB-lite"/>
    </source>
</evidence>
<comment type="caution">
    <text evidence="4">The sequence shown here is derived from an EMBL/GenBank/DDBJ whole genome shotgun (WGS) entry which is preliminary data.</text>
</comment>
<feature type="compositionally biased region" description="Polar residues" evidence="1">
    <location>
        <begin position="79"/>
        <end position="90"/>
    </location>
</feature>
<evidence type="ECO:0000259" key="3">
    <source>
        <dbReference type="Pfam" id="PF14016"/>
    </source>
</evidence>